<accession>A0A977PWE1</accession>
<protein>
    <submittedName>
        <fullName evidence="1">Uncharacterized protein</fullName>
    </submittedName>
</protein>
<proteinExistence type="predicted"/>
<dbReference type="Proteomes" id="UP001065613">
    <property type="component" value="Chromosome"/>
</dbReference>
<organism evidence="1">
    <name type="scientific">Woronichinia naegeliana WA131</name>
    <dbReference type="NCBI Taxonomy" id="2824559"/>
    <lineage>
        <taxon>Bacteria</taxon>
        <taxon>Bacillati</taxon>
        <taxon>Cyanobacteriota</taxon>
        <taxon>Cyanophyceae</taxon>
        <taxon>Synechococcales</taxon>
        <taxon>Coelosphaeriaceae</taxon>
        <taxon>Woronichinia</taxon>
    </lineage>
</organism>
<evidence type="ECO:0000313" key="1">
    <source>
        <dbReference type="EMBL" id="UXE61991.1"/>
    </source>
</evidence>
<dbReference type="AlphaFoldDB" id="A0A977PWE1"/>
<dbReference type="KEGG" id="wna:KA717_03530"/>
<sequence>MSFEEDYEDVLLSIESAIMGFYQADPSLIDTEVDTVFTWLVKYYQAKSQGRSSSYPQPKGTSANLLLKVQGICDIFVGDNSLTVKQEEGEIQLPVKIRTYSEMVECLQRLKSSVKLWTKKDGRQGYLNFVNRFIK</sequence>
<dbReference type="EMBL" id="CP073041">
    <property type="protein sequence ID" value="UXE61991.1"/>
    <property type="molecule type" value="Genomic_DNA"/>
</dbReference>
<reference evidence="1" key="1">
    <citation type="submission" date="2021-04" db="EMBL/GenBank/DDBJ databases">
        <title>Genome sequence of Woronichinia naegeliana from Washington state freshwater lake bloom.</title>
        <authorList>
            <person name="Dreher T.W."/>
        </authorList>
    </citation>
    <scope>NUCLEOTIDE SEQUENCE</scope>
    <source>
        <strain evidence="1">WA131</strain>
    </source>
</reference>
<name>A0A977PWE1_9CYAN</name>
<gene>
    <name evidence="1" type="ORF">KA717_03530</name>
</gene>